<dbReference type="RefSeq" id="WP_084842465.1">
    <property type="nucleotide sequence ID" value="NZ_ARYN01000013.1"/>
</dbReference>
<accession>A0A1Y1T170</accession>
<dbReference type="PANTHER" id="PTHR43677:SF1">
    <property type="entry name" value="ACRYLYL-COA REDUCTASE ACUI-RELATED"/>
    <property type="match status" value="1"/>
</dbReference>
<dbReference type="SMART" id="SM00829">
    <property type="entry name" value="PKS_ER"/>
    <property type="match status" value="1"/>
</dbReference>
<dbReference type="EMBL" id="ARYN01000013">
    <property type="protein sequence ID" value="ORL44778.1"/>
    <property type="molecule type" value="Genomic_DNA"/>
</dbReference>
<proteinExistence type="predicted"/>
<dbReference type="InterPro" id="IPR011032">
    <property type="entry name" value="GroES-like_sf"/>
</dbReference>
<dbReference type="InterPro" id="IPR051397">
    <property type="entry name" value="Zn-ADH-like_protein"/>
</dbReference>
<evidence type="ECO:0000259" key="1">
    <source>
        <dbReference type="SMART" id="SM00829"/>
    </source>
</evidence>
<dbReference type="InterPro" id="IPR013149">
    <property type="entry name" value="ADH-like_C"/>
</dbReference>
<dbReference type="NCBIfam" id="TIGR02823">
    <property type="entry name" value="oxido_YhdH"/>
    <property type="match status" value="1"/>
</dbReference>
<dbReference type="AlphaFoldDB" id="A0A1Y1T170"/>
<dbReference type="OrthoDB" id="9805663at2"/>
<dbReference type="InterPro" id="IPR014188">
    <property type="entry name" value="Acrylyl-CoA_reductase_AcuI"/>
</dbReference>
<dbReference type="GO" id="GO:0043957">
    <property type="term" value="F:acryloyl-CoA reductase (NADPH) activity"/>
    <property type="evidence" value="ECO:0007669"/>
    <property type="project" value="TreeGrafter"/>
</dbReference>
<dbReference type="InterPro" id="IPR013154">
    <property type="entry name" value="ADH-like_N"/>
</dbReference>
<feature type="domain" description="Enoyl reductase (ER)" evidence="1">
    <location>
        <begin position="22"/>
        <end position="329"/>
    </location>
</feature>
<evidence type="ECO:0000313" key="3">
    <source>
        <dbReference type="Proteomes" id="UP000192746"/>
    </source>
</evidence>
<dbReference type="InterPro" id="IPR020843">
    <property type="entry name" value="ER"/>
</dbReference>
<comment type="caution">
    <text evidence="2">The sequence shown here is derived from an EMBL/GenBank/DDBJ whole genome shotgun (WGS) entry which is preliminary data.</text>
</comment>
<dbReference type="CDD" id="cd05280">
    <property type="entry name" value="MDR_yhdh_yhfp"/>
    <property type="match status" value="1"/>
</dbReference>
<organism evidence="2 3">
    <name type="scientific">Zunongwangia atlantica 22II14-10F7</name>
    <dbReference type="NCBI Taxonomy" id="1185767"/>
    <lineage>
        <taxon>Bacteria</taxon>
        <taxon>Pseudomonadati</taxon>
        <taxon>Bacteroidota</taxon>
        <taxon>Flavobacteriia</taxon>
        <taxon>Flavobacteriales</taxon>
        <taxon>Flavobacteriaceae</taxon>
        <taxon>Zunongwangia</taxon>
    </lineage>
</organism>
<gene>
    <name evidence="2" type="ORF">IIF7_14739</name>
</gene>
<dbReference type="Pfam" id="PF08240">
    <property type="entry name" value="ADH_N"/>
    <property type="match status" value="1"/>
</dbReference>
<protein>
    <submittedName>
        <fullName evidence="2">YhdH/YhfP family quinone oxidoreductase</fullName>
    </submittedName>
</protein>
<dbReference type="PANTHER" id="PTHR43677">
    <property type="entry name" value="SHORT-CHAIN DEHYDROGENASE/REDUCTASE"/>
    <property type="match status" value="1"/>
</dbReference>
<dbReference type="Gene3D" id="3.90.180.10">
    <property type="entry name" value="Medium-chain alcohol dehydrogenases, catalytic domain"/>
    <property type="match status" value="1"/>
</dbReference>
<evidence type="ECO:0000313" key="2">
    <source>
        <dbReference type="EMBL" id="ORL44778.1"/>
    </source>
</evidence>
<sequence>MKKNIINFKAFRVEEIKGDFKSSIKKVSISSIEPNEIIVKVHYSSLNYKDALSSIGNKGVTKKYPHTPGIDAVGIIVQSKTESFKVGDKVIVTGFDLGMNTNGGFGQYIKVPGEWALRLPINMTMKESVVIGTAGLTAGICVSKLTKLITPKDGKVVVSGATGGVGSLAIYILNKLGYTVVAITGKVSETEYLKKLGASEILMRNEIENYKNKPLLKSKFAGAIDTLGGVILQNIIKSTSHYGAITCCGNVASPNLELTVFPFILKGVSLIGIDSQNYPIKYRIEIWNKFAEEWKIDHELIAYSEINLDQLQDKISLLLSGKSKGRTIVNLDNKLP</sequence>
<name>A0A1Y1T170_9FLAO</name>
<dbReference type="InterPro" id="IPR036291">
    <property type="entry name" value="NAD(P)-bd_dom_sf"/>
</dbReference>
<dbReference type="STRING" id="1185767.IIF7_14739"/>
<dbReference type="Pfam" id="PF00107">
    <property type="entry name" value="ADH_zinc_N"/>
    <property type="match status" value="1"/>
</dbReference>
<dbReference type="Proteomes" id="UP000192746">
    <property type="component" value="Unassembled WGS sequence"/>
</dbReference>
<reference evidence="2 3" key="1">
    <citation type="submission" date="2013-04" db="EMBL/GenBank/DDBJ databases">
        <title>Zunongwangia sp. 22II14-10F7 Genome Sequencing.</title>
        <authorList>
            <person name="Lai Q."/>
            <person name="Shao Z."/>
        </authorList>
    </citation>
    <scope>NUCLEOTIDE SEQUENCE [LARGE SCALE GENOMIC DNA]</scope>
    <source>
        <strain evidence="2 3">22II14-10F7</strain>
    </source>
</reference>
<dbReference type="Gene3D" id="3.40.50.720">
    <property type="entry name" value="NAD(P)-binding Rossmann-like Domain"/>
    <property type="match status" value="1"/>
</dbReference>
<dbReference type="SUPFAM" id="SSF51735">
    <property type="entry name" value="NAD(P)-binding Rossmann-fold domains"/>
    <property type="match status" value="1"/>
</dbReference>
<keyword evidence="3" id="KW-1185">Reference proteome</keyword>
<dbReference type="SUPFAM" id="SSF50129">
    <property type="entry name" value="GroES-like"/>
    <property type="match status" value="1"/>
</dbReference>